<organism evidence="1">
    <name type="scientific">Burkholderia pseudomallei 1710a</name>
    <dbReference type="NCBI Taxonomy" id="320371"/>
    <lineage>
        <taxon>Bacteria</taxon>
        <taxon>Pseudomonadati</taxon>
        <taxon>Pseudomonadota</taxon>
        <taxon>Betaproteobacteria</taxon>
        <taxon>Burkholderiales</taxon>
        <taxon>Burkholderiaceae</taxon>
        <taxon>Burkholderia</taxon>
        <taxon>pseudomallei group</taxon>
    </lineage>
</organism>
<accession>A0A0E1VX20</accession>
<dbReference type="HOGENOM" id="CLU_027402_34_1_4"/>
<dbReference type="Proteomes" id="UP000001812">
    <property type="component" value="Chromosome II"/>
</dbReference>
<dbReference type="InterPro" id="IPR002514">
    <property type="entry name" value="Transposase_8"/>
</dbReference>
<protein>
    <submittedName>
        <fullName evidence="1">ISRSO16 transposase protein</fullName>
    </submittedName>
</protein>
<dbReference type="SUPFAM" id="SSF46689">
    <property type="entry name" value="Homeodomain-like"/>
    <property type="match status" value="1"/>
</dbReference>
<sequence length="103" mass="11641">MCERARRPCHEGEQFTEAQIVYALKQAEPGTTVAKVCRKLRISDATFYSRRTKYGGLSPSELHWVKPLEDENAKLERLVADLSLDKAMLRNVPSKSSETFSAP</sequence>
<dbReference type="PANTHER" id="PTHR33609:SF1">
    <property type="entry name" value="TRANSPOSASE"/>
    <property type="match status" value="1"/>
</dbReference>
<gene>
    <name evidence="1" type="ORF">BURPS1710A_A2014</name>
</gene>
<dbReference type="AlphaFoldDB" id="A0A0E1VX20"/>
<dbReference type="GO" id="GO:0003677">
    <property type="term" value="F:DNA binding"/>
    <property type="evidence" value="ECO:0007669"/>
    <property type="project" value="InterPro"/>
</dbReference>
<dbReference type="EMBL" id="CM000833">
    <property type="protein sequence ID" value="EET04561.1"/>
    <property type="molecule type" value="Genomic_DNA"/>
</dbReference>
<proteinExistence type="predicted"/>
<dbReference type="GO" id="GO:0004803">
    <property type="term" value="F:transposase activity"/>
    <property type="evidence" value="ECO:0007669"/>
    <property type="project" value="InterPro"/>
</dbReference>
<dbReference type="PANTHER" id="PTHR33609">
    <property type="entry name" value="LOW CALCIUM RESPONSE LOCUS PROTEIN S"/>
    <property type="match status" value="1"/>
</dbReference>
<reference evidence="1" key="1">
    <citation type="submission" date="2009-05" db="EMBL/GenBank/DDBJ databases">
        <authorList>
            <person name="Harkins D.M."/>
            <person name="DeShazer D."/>
            <person name="Woods D.E."/>
            <person name="Brinkac L.M."/>
            <person name="Brown K.A."/>
            <person name="Hung G.C."/>
            <person name="Tuanyok A."/>
            <person name="Zhang B."/>
            <person name="Nierman W.C."/>
        </authorList>
    </citation>
    <scope>NUCLEOTIDE SEQUENCE [LARGE SCALE GENOMIC DNA]</scope>
    <source>
        <strain evidence="1">1710a</strain>
    </source>
</reference>
<dbReference type="InterPro" id="IPR009057">
    <property type="entry name" value="Homeodomain-like_sf"/>
</dbReference>
<dbReference type="GO" id="GO:0006313">
    <property type="term" value="P:DNA transposition"/>
    <property type="evidence" value="ECO:0007669"/>
    <property type="project" value="InterPro"/>
</dbReference>
<name>A0A0E1VX20_BURPE</name>
<dbReference type="Pfam" id="PF01527">
    <property type="entry name" value="HTH_Tnp_1"/>
    <property type="match status" value="1"/>
</dbReference>
<evidence type="ECO:0000313" key="1">
    <source>
        <dbReference type="EMBL" id="EET04561.1"/>
    </source>
</evidence>
<dbReference type="InterPro" id="IPR052546">
    <property type="entry name" value="Transposase_8_domain"/>
</dbReference>